<dbReference type="Pfam" id="PF12867">
    <property type="entry name" value="DinB_2"/>
    <property type="match status" value="1"/>
</dbReference>
<evidence type="ECO:0000259" key="1">
    <source>
        <dbReference type="Pfam" id="PF12867"/>
    </source>
</evidence>
<dbReference type="RefSeq" id="WP_075074839.1">
    <property type="nucleotide sequence ID" value="NZ_DF967972.1"/>
</dbReference>
<dbReference type="AlphaFoldDB" id="A0A0S7BCT3"/>
<evidence type="ECO:0000313" key="2">
    <source>
        <dbReference type="EMBL" id="GAP15676.1"/>
    </source>
</evidence>
<reference evidence="2" key="1">
    <citation type="submission" date="2015-07" db="EMBL/GenBank/DDBJ databases">
        <title>Draft Genome Sequences of Anaerolinea thermolimosa IMO-1, Bellilinea caldifistulae GOMI-1, Leptolinea tardivitalis YMTK-2, Levilinea saccharolytica KIBI-1,Longilinea arvoryzae KOME-1, Previously Described as Members of the Anaerolineaceae (Chloroflexi).</title>
        <authorList>
            <person name="Sekiguchi Y."/>
            <person name="Ohashi A."/>
            <person name="Matsuura N."/>
            <person name="Tourlousse M.D."/>
        </authorList>
    </citation>
    <scope>NUCLEOTIDE SEQUENCE [LARGE SCALE GENOMIC DNA]</scope>
    <source>
        <strain evidence="2">KOME-1</strain>
    </source>
</reference>
<sequence length="152" mass="17769">MKRQQVLAKLEAAWAAFNDSYTGLSDDQMLQPGVMEHWSVRDLIAHVAWWEEESLQHLPQILQGIRPPRYSVVYGGIDAFNARMTELKQKLTLAEVRRQALDTHQRLVVYLNGVPEEPFASDTRFRRRLRLDTYSHYPIHAAAIRAWREQQT</sequence>
<feature type="domain" description="DinB-like" evidence="1">
    <location>
        <begin position="10"/>
        <end position="121"/>
    </location>
</feature>
<dbReference type="InterPro" id="IPR034660">
    <property type="entry name" value="DinB/YfiT-like"/>
</dbReference>
<dbReference type="EMBL" id="DF967972">
    <property type="protein sequence ID" value="GAP15676.1"/>
    <property type="molecule type" value="Genomic_DNA"/>
</dbReference>
<accession>A0A0S7BCT3</accession>
<keyword evidence="3" id="KW-1185">Reference proteome</keyword>
<dbReference type="InterPro" id="IPR024775">
    <property type="entry name" value="DinB-like"/>
</dbReference>
<organism evidence="2">
    <name type="scientific">Longilinea arvoryzae</name>
    <dbReference type="NCBI Taxonomy" id="360412"/>
    <lineage>
        <taxon>Bacteria</taxon>
        <taxon>Bacillati</taxon>
        <taxon>Chloroflexota</taxon>
        <taxon>Anaerolineae</taxon>
        <taxon>Anaerolineales</taxon>
        <taxon>Anaerolineaceae</taxon>
        <taxon>Longilinea</taxon>
    </lineage>
</organism>
<gene>
    <name evidence="2" type="ORF">LARV_03468</name>
</gene>
<dbReference type="STRING" id="360412.LARV_03468"/>
<proteinExistence type="predicted"/>
<dbReference type="OrthoDB" id="162566at2"/>
<evidence type="ECO:0000313" key="3">
    <source>
        <dbReference type="Proteomes" id="UP000055060"/>
    </source>
</evidence>
<protein>
    <submittedName>
        <fullName evidence="2">DinB superfamily</fullName>
    </submittedName>
</protein>
<dbReference type="Proteomes" id="UP000055060">
    <property type="component" value="Unassembled WGS sequence"/>
</dbReference>
<name>A0A0S7BCT3_9CHLR</name>
<dbReference type="Gene3D" id="1.20.120.450">
    <property type="entry name" value="dinb family like domain"/>
    <property type="match status" value="1"/>
</dbReference>
<dbReference type="SUPFAM" id="SSF109854">
    <property type="entry name" value="DinB/YfiT-like putative metalloenzymes"/>
    <property type="match status" value="1"/>
</dbReference>